<comment type="caution">
    <text evidence="2">The sequence shown here is derived from an EMBL/GenBank/DDBJ whole genome shotgun (WGS) entry which is preliminary data.</text>
</comment>
<accession>A0ABW6AK31</accession>
<feature type="transmembrane region" description="Helical" evidence="1">
    <location>
        <begin position="35"/>
        <end position="56"/>
    </location>
</feature>
<feature type="transmembrane region" description="Helical" evidence="1">
    <location>
        <begin position="103"/>
        <end position="126"/>
    </location>
</feature>
<name>A0ABW6AK31_9BACT</name>
<keyword evidence="1" id="KW-0812">Transmembrane</keyword>
<keyword evidence="1" id="KW-0472">Membrane</keyword>
<dbReference type="RefSeq" id="WP_381500258.1">
    <property type="nucleotide sequence ID" value="NZ_JBHUOM010000002.1"/>
</dbReference>
<gene>
    <name evidence="2" type="ORF">ACFS25_11605</name>
</gene>
<keyword evidence="1" id="KW-1133">Transmembrane helix</keyword>
<proteinExistence type="predicted"/>
<dbReference type="Proteomes" id="UP001597512">
    <property type="component" value="Unassembled WGS sequence"/>
</dbReference>
<feature type="transmembrane region" description="Helical" evidence="1">
    <location>
        <begin position="63"/>
        <end position="83"/>
    </location>
</feature>
<dbReference type="InterPro" id="IPR021257">
    <property type="entry name" value="DUF2809"/>
</dbReference>
<sequence length="138" mass="15683">MPSINRNRIIYGLLTISVLLTGLASRRFFGEISFVKTYVGDILWALMVFFGLAFTIKRWPVKTILLVTLLFSFSIEITQLYHAPWIDNVRATRLGGLVLGFTFVWSDLLCYSVGAMAGLLTEMYLIPARYQGKLKTSY</sequence>
<dbReference type="Pfam" id="PF10990">
    <property type="entry name" value="DUF2809"/>
    <property type="match status" value="1"/>
</dbReference>
<organism evidence="2 3">
    <name type="scientific">Spirosoma flavum</name>
    <dbReference type="NCBI Taxonomy" id="2048557"/>
    <lineage>
        <taxon>Bacteria</taxon>
        <taxon>Pseudomonadati</taxon>
        <taxon>Bacteroidota</taxon>
        <taxon>Cytophagia</taxon>
        <taxon>Cytophagales</taxon>
        <taxon>Cytophagaceae</taxon>
        <taxon>Spirosoma</taxon>
    </lineage>
</organism>
<dbReference type="EMBL" id="JBHUOM010000002">
    <property type="protein sequence ID" value="MFD2934429.1"/>
    <property type="molecule type" value="Genomic_DNA"/>
</dbReference>
<feature type="transmembrane region" description="Helical" evidence="1">
    <location>
        <begin position="9"/>
        <end position="29"/>
    </location>
</feature>
<evidence type="ECO:0000256" key="1">
    <source>
        <dbReference type="SAM" id="Phobius"/>
    </source>
</evidence>
<keyword evidence="3" id="KW-1185">Reference proteome</keyword>
<evidence type="ECO:0000313" key="2">
    <source>
        <dbReference type="EMBL" id="MFD2934429.1"/>
    </source>
</evidence>
<evidence type="ECO:0000313" key="3">
    <source>
        <dbReference type="Proteomes" id="UP001597512"/>
    </source>
</evidence>
<protein>
    <submittedName>
        <fullName evidence="2">DUF2809 domain-containing protein</fullName>
    </submittedName>
</protein>
<reference evidence="3" key="1">
    <citation type="journal article" date="2019" name="Int. J. Syst. Evol. Microbiol.">
        <title>The Global Catalogue of Microorganisms (GCM) 10K type strain sequencing project: providing services to taxonomists for standard genome sequencing and annotation.</title>
        <authorList>
            <consortium name="The Broad Institute Genomics Platform"/>
            <consortium name="The Broad Institute Genome Sequencing Center for Infectious Disease"/>
            <person name="Wu L."/>
            <person name="Ma J."/>
        </authorList>
    </citation>
    <scope>NUCLEOTIDE SEQUENCE [LARGE SCALE GENOMIC DNA]</scope>
    <source>
        <strain evidence="3">KCTC 52490</strain>
    </source>
</reference>